<dbReference type="InterPro" id="IPR006527">
    <property type="entry name" value="F-box-assoc_dom_typ1"/>
</dbReference>
<protein>
    <recommendedName>
        <fullName evidence="1">F-box domain-containing protein</fullName>
    </recommendedName>
</protein>
<dbReference type="PANTHER" id="PTHR31672:SF13">
    <property type="entry name" value="F-BOX PROTEIN CPR30-LIKE"/>
    <property type="match status" value="1"/>
</dbReference>
<name>A0A6A2XDU4_HIBSY</name>
<organism evidence="2 3">
    <name type="scientific">Hibiscus syriacus</name>
    <name type="common">Rose of Sharon</name>
    <dbReference type="NCBI Taxonomy" id="106335"/>
    <lineage>
        <taxon>Eukaryota</taxon>
        <taxon>Viridiplantae</taxon>
        <taxon>Streptophyta</taxon>
        <taxon>Embryophyta</taxon>
        <taxon>Tracheophyta</taxon>
        <taxon>Spermatophyta</taxon>
        <taxon>Magnoliopsida</taxon>
        <taxon>eudicotyledons</taxon>
        <taxon>Gunneridae</taxon>
        <taxon>Pentapetalae</taxon>
        <taxon>rosids</taxon>
        <taxon>malvids</taxon>
        <taxon>Malvales</taxon>
        <taxon>Malvaceae</taxon>
        <taxon>Malvoideae</taxon>
        <taxon>Hibiscus</taxon>
    </lineage>
</organism>
<reference evidence="2" key="1">
    <citation type="submission" date="2019-09" db="EMBL/GenBank/DDBJ databases">
        <title>Draft genome information of white flower Hibiscus syriacus.</title>
        <authorList>
            <person name="Kim Y.-M."/>
        </authorList>
    </citation>
    <scope>NUCLEOTIDE SEQUENCE [LARGE SCALE GENOMIC DNA]</scope>
    <source>
        <strain evidence="2">YM2019G1</strain>
    </source>
</reference>
<proteinExistence type="predicted"/>
<sequence>MSDYLPVEVIIDILKWLPVKSVVKFRSVCKTWNSLICDPSFVSAHCQAYLSRPPNNTPLLLIISFSVNGKDKYSLHYDNDVFDELKKLQYPVFDSIWSPMYFGSCNGLVCLGSYAHNPMRFVFWNPSIQKYISLPQPDICCIDYASRLNSAFGFGFGFDSRTNDYKILTVRFDKANHLIQPSLFSLRENCWTMVVAIAPNYEFDDETSMTFVNGAVHWLGYQRRNSDGFKFNYTILGFDLSAEEFFEISFPESFTCLPDMELSTMKYGQSSIAVVKLGWEDGELLEMWVMKEYGVVESWTKVLALYMGDRSELFPRVLGFRNNGEVLLQVDEGEMAPLDLNRQLIKPHGVKIGEYFLSVESYMESLVLLDKAIGVCSVSDANHVIDSTGRRVKRHRTVLKKDWGGLHELWLMDEYGVIEPWTKLIEPHGAKVGESLVLLDKGADVRSVSYANHAIDSNVSDEPSGGE</sequence>
<dbReference type="Pfam" id="PF00646">
    <property type="entry name" value="F-box"/>
    <property type="match status" value="1"/>
</dbReference>
<evidence type="ECO:0000313" key="2">
    <source>
        <dbReference type="EMBL" id="KAE8667800.1"/>
    </source>
</evidence>
<dbReference type="PANTHER" id="PTHR31672">
    <property type="entry name" value="BNACNNG10540D PROTEIN"/>
    <property type="match status" value="1"/>
</dbReference>
<gene>
    <name evidence="2" type="ORF">F3Y22_tig00112370pilonHSYRG00019</name>
</gene>
<dbReference type="Pfam" id="PF07734">
    <property type="entry name" value="FBA_1"/>
    <property type="match status" value="1"/>
</dbReference>
<accession>A0A6A2XDU4</accession>
<dbReference type="SUPFAM" id="SSF81383">
    <property type="entry name" value="F-box domain"/>
    <property type="match status" value="1"/>
</dbReference>
<dbReference type="CDD" id="cd22157">
    <property type="entry name" value="F-box_AtFBW1-like"/>
    <property type="match status" value="1"/>
</dbReference>
<evidence type="ECO:0000259" key="1">
    <source>
        <dbReference type="PROSITE" id="PS50181"/>
    </source>
</evidence>
<dbReference type="InterPro" id="IPR036047">
    <property type="entry name" value="F-box-like_dom_sf"/>
</dbReference>
<evidence type="ECO:0000313" key="3">
    <source>
        <dbReference type="Proteomes" id="UP000436088"/>
    </source>
</evidence>
<comment type="caution">
    <text evidence="2">The sequence shown here is derived from an EMBL/GenBank/DDBJ whole genome shotgun (WGS) entry which is preliminary data.</text>
</comment>
<dbReference type="InterPro" id="IPR017451">
    <property type="entry name" value="F-box-assoc_interact_dom"/>
</dbReference>
<keyword evidence="3" id="KW-1185">Reference proteome</keyword>
<dbReference type="Gene3D" id="1.20.1280.50">
    <property type="match status" value="1"/>
</dbReference>
<dbReference type="EMBL" id="VEPZ02001565">
    <property type="protein sequence ID" value="KAE8667800.1"/>
    <property type="molecule type" value="Genomic_DNA"/>
</dbReference>
<dbReference type="PROSITE" id="PS50181">
    <property type="entry name" value="FBOX"/>
    <property type="match status" value="1"/>
</dbReference>
<dbReference type="AlphaFoldDB" id="A0A6A2XDU4"/>
<dbReference type="InterPro" id="IPR050796">
    <property type="entry name" value="SCF_F-box_component"/>
</dbReference>
<feature type="domain" description="F-box" evidence="1">
    <location>
        <begin position="1"/>
        <end position="36"/>
    </location>
</feature>
<dbReference type="InterPro" id="IPR001810">
    <property type="entry name" value="F-box_dom"/>
</dbReference>
<dbReference type="NCBIfam" id="TIGR01640">
    <property type="entry name" value="F_box_assoc_1"/>
    <property type="match status" value="1"/>
</dbReference>
<dbReference type="SMART" id="SM00256">
    <property type="entry name" value="FBOX"/>
    <property type="match status" value="1"/>
</dbReference>
<dbReference type="Proteomes" id="UP000436088">
    <property type="component" value="Unassembled WGS sequence"/>
</dbReference>